<dbReference type="Gene3D" id="1.20.120.450">
    <property type="entry name" value="dinb family like domain"/>
    <property type="match status" value="1"/>
</dbReference>
<dbReference type="InterPro" id="IPR007837">
    <property type="entry name" value="DinB"/>
</dbReference>
<gene>
    <name evidence="4" type="ORF">SAMN05216167_102757</name>
</gene>
<dbReference type="STRING" id="662367.SAMN05216167_102757"/>
<evidence type="ECO:0000256" key="3">
    <source>
        <dbReference type="PIRSR" id="PIRSR607837-1"/>
    </source>
</evidence>
<evidence type="ECO:0000313" key="4">
    <source>
        <dbReference type="EMBL" id="SFC90034.1"/>
    </source>
</evidence>
<feature type="binding site" evidence="3">
    <location>
        <position position="82"/>
    </location>
    <ligand>
        <name>a divalent metal cation</name>
        <dbReference type="ChEBI" id="CHEBI:60240"/>
    </ligand>
</feature>
<name>A0A1I1MX55_9BACT</name>
<keyword evidence="2 3" id="KW-0479">Metal-binding</keyword>
<dbReference type="GO" id="GO:0046872">
    <property type="term" value="F:metal ion binding"/>
    <property type="evidence" value="ECO:0007669"/>
    <property type="project" value="UniProtKB-KW"/>
</dbReference>
<feature type="binding site" evidence="3">
    <location>
        <position position="162"/>
    </location>
    <ligand>
        <name>a divalent metal cation</name>
        <dbReference type="ChEBI" id="CHEBI:60240"/>
    </ligand>
</feature>
<keyword evidence="5" id="KW-1185">Reference proteome</keyword>
<organism evidence="4 5">
    <name type="scientific">Spirosoma endophyticum</name>
    <dbReference type="NCBI Taxonomy" id="662367"/>
    <lineage>
        <taxon>Bacteria</taxon>
        <taxon>Pseudomonadati</taxon>
        <taxon>Bacteroidota</taxon>
        <taxon>Cytophagia</taxon>
        <taxon>Cytophagales</taxon>
        <taxon>Cytophagaceae</taxon>
        <taxon>Spirosoma</taxon>
    </lineage>
</organism>
<reference evidence="4 5" key="1">
    <citation type="submission" date="2016-10" db="EMBL/GenBank/DDBJ databases">
        <authorList>
            <person name="de Groot N.N."/>
        </authorList>
    </citation>
    <scope>NUCLEOTIDE SEQUENCE [LARGE SCALE GENOMIC DNA]</scope>
    <source>
        <strain evidence="4 5">DSM 26130</strain>
    </source>
</reference>
<dbReference type="RefSeq" id="WP_093824947.1">
    <property type="nucleotide sequence ID" value="NZ_FOLQ01000002.1"/>
</dbReference>
<protein>
    <submittedName>
        <fullName evidence="4">DinB family protein</fullName>
    </submittedName>
</protein>
<dbReference type="Pfam" id="PF05163">
    <property type="entry name" value="DinB"/>
    <property type="match status" value="1"/>
</dbReference>
<dbReference type="InterPro" id="IPR034660">
    <property type="entry name" value="DinB/YfiT-like"/>
</dbReference>
<evidence type="ECO:0000313" key="5">
    <source>
        <dbReference type="Proteomes" id="UP000198598"/>
    </source>
</evidence>
<dbReference type="AlphaFoldDB" id="A0A1I1MX55"/>
<proteinExistence type="inferred from homology"/>
<accession>A0A1I1MX55</accession>
<dbReference type="EMBL" id="FOLQ01000002">
    <property type="protein sequence ID" value="SFC90034.1"/>
    <property type="molecule type" value="Genomic_DNA"/>
</dbReference>
<dbReference type="OrthoDB" id="119432at2"/>
<comment type="similarity">
    <text evidence="1">Belongs to the DinB family.</text>
</comment>
<dbReference type="SUPFAM" id="SSF109854">
    <property type="entry name" value="DinB/YfiT-like putative metalloenzymes"/>
    <property type="match status" value="1"/>
</dbReference>
<sequence>MNRLHFLHNLLGTSLLPASASAPAHPGTINLESEAQRMRRELLEAWARSEQLTLITATQMPAEAYDFKYTPEAMSFAEQWRHCCQFTTTLLAARLDIADPYKNGRDLSKAVTKQQVIDEVKALYAFMRQTITTIPDAKLFEQAEFVGGKIPNWRYLYAMENHIIHHRGQCMVYLRLKGVTPEGYLGW</sequence>
<evidence type="ECO:0000256" key="1">
    <source>
        <dbReference type="ARBA" id="ARBA00008635"/>
    </source>
</evidence>
<dbReference type="Proteomes" id="UP000198598">
    <property type="component" value="Unassembled WGS sequence"/>
</dbReference>
<feature type="binding site" evidence="3">
    <location>
        <position position="166"/>
    </location>
    <ligand>
        <name>a divalent metal cation</name>
        <dbReference type="ChEBI" id="CHEBI:60240"/>
    </ligand>
</feature>
<evidence type="ECO:0000256" key="2">
    <source>
        <dbReference type="ARBA" id="ARBA00022723"/>
    </source>
</evidence>